<evidence type="ECO:0000313" key="2">
    <source>
        <dbReference type="Proteomes" id="UP001153332"/>
    </source>
</evidence>
<protein>
    <submittedName>
        <fullName evidence="1">Uncharacterized protein</fullName>
    </submittedName>
</protein>
<name>A0ACC2JRL6_9PEZI</name>
<proteinExistence type="predicted"/>
<dbReference type="EMBL" id="JAPUUL010000628">
    <property type="protein sequence ID" value="KAJ8129912.1"/>
    <property type="molecule type" value="Genomic_DNA"/>
</dbReference>
<comment type="caution">
    <text evidence="1">The sequence shown here is derived from an EMBL/GenBank/DDBJ whole genome shotgun (WGS) entry which is preliminary data.</text>
</comment>
<accession>A0ACC2JRL6</accession>
<gene>
    <name evidence="1" type="ORF">O1611_g3721</name>
</gene>
<dbReference type="Proteomes" id="UP001153332">
    <property type="component" value="Unassembled WGS sequence"/>
</dbReference>
<sequence length="72" mass="8239">MDAKGNNLSHAAERYEALFKDLQAQFPDRAVVDASKNFQAWKSRLLRDPTYLITNNGALIREIFTSIEAKLR</sequence>
<keyword evidence="2" id="KW-1185">Reference proteome</keyword>
<evidence type="ECO:0000313" key="1">
    <source>
        <dbReference type="EMBL" id="KAJ8129912.1"/>
    </source>
</evidence>
<reference evidence="1" key="1">
    <citation type="submission" date="2022-12" db="EMBL/GenBank/DDBJ databases">
        <title>Genome Sequence of Lasiodiplodia mahajangana.</title>
        <authorList>
            <person name="Buettner E."/>
        </authorList>
    </citation>
    <scope>NUCLEOTIDE SEQUENCE</scope>
    <source>
        <strain evidence="1">VT137</strain>
    </source>
</reference>
<organism evidence="1 2">
    <name type="scientific">Lasiodiplodia mahajangana</name>
    <dbReference type="NCBI Taxonomy" id="1108764"/>
    <lineage>
        <taxon>Eukaryota</taxon>
        <taxon>Fungi</taxon>
        <taxon>Dikarya</taxon>
        <taxon>Ascomycota</taxon>
        <taxon>Pezizomycotina</taxon>
        <taxon>Dothideomycetes</taxon>
        <taxon>Dothideomycetes incertae sedis</taxon>
        <taxon>Botryosphaeriales</taxon>
        <taxon>Botryosphaeriaceae</taxon>
        <taxon>Lasiodiplodia</taxon>
    </lineage>
</organism>